<name>A0A2V1IUE4_9BACT</name>
<organism evidence="2 3">
    <name type="scientific">Paramuribaculum intestinale</name>
    <dbReference type="NCBI Taxonomy" id="2094151"/>
    <lineage>
        <taxon>Bacteria</taxon>
        <taxon>Pseudomonadati</taxon>
        <taxon>Bacteroidota</taxon>
        <taxon>Bacteroidia</taxon>
        <taxon>Bacteroidales</taxon>
        <taxon>Muribaculaceae</taxon>
        <taxon>Paramuribaculum</taxon>
    </lineage>
</organism>
<proteinExistence type="predicted"/>
<keyword evidence="3" id="KW-1185">Reference proteome</keyword>
<evidence type="ECO:0000313" key="3">
    <source>
        <dbReference type="Proteomes" id="UP000244925"/>
    </source>
</evidence>
<accession>A0A2V1IUE4</accession>
<feature type="coiled-coil region" evidence="1">
    <location>
        <begin position="60"/>
        <end position="119"/>
    </location>
</feature>
<evidence type="ECO:0000313" key="2">
    <source>
        <dbReference type="EMBL" id="PWB08374.1"/>
    </source>
</evidence>
<reference evidence="3" key="1">
    <citation type="submission" date="2018-02" db="EMBL/GenBank/DDBJ databases">
        <authorList>
            <person name="Clavel T."/>
            <person name="Strowig T."/>
        </authorList>
    </citation>
    <scope>NUCLEOTIDE SEQUENCE [LARGE SCALE GENOMIC DNA]</scope>
    <source>
        <strain evidence="3">DSM 100764</strain>
    </source>
</reference>
<dbReference type="Proteomes" id="UP000244925">
    <property type="component" value="Unassembled WGS sequence"/>
</dbReference>
<dbReference type="EMBL" id="PUBV01000006">
    <property type="protein sequence ID" value="PWB08374.1"/>
    <property type="molecule type" value="Genomic_DNA"/>
</dbReference>
<keyword evidence="1" id="KW-0175">Coiled coil</keyword>
<sequence length="418" mass="46361">MPIRSISQLKAWFRRGKYPTEEQFADWLDSYVHKEESKIPIAQVEGLPEQLNGKYAATAGQELERQHRELKSDYDAHKRSSAEQFDNIAENIEELEATDERQQEEIDALEVEVENIHKKDAAQDKEIAALHKKDSDQQAEIDTATANLEHLRKRLHPTAVFGSLESTFSALGANYSTFWALANTLKTFLEAKDTADSTINRWQEIETFLQGITDAETLSGLLEQLEKDITAAYDRAIAAAVKVESDRAKGAEATLQTNIDGERQRAEAAETALGKRITDTKTGLQQTDAEIRQDIAAVRQTIFAIQADSAGRVIPLVMTVEPPRRITYGNPVKQYIKASLLPQFAVQNVLWLSDGKAVDVEPDGEVEVLGLGKSRVHVIPTENTALHQTVTVEVVRPSLIKSGHASLLLAGANVLLFT</sequence>
<protein>
    <submittedName>
        <fullName evidence="2">Uncharacterized protein</fullName>
    </submittedName>
</protein>
<evidence type="ECO:0000256" key="1">
    <source>
        <dbReference type="SAM" id="Coils"/>
    </source>
</evidence>
<comment type="caution">
    <text evidence="2">The sequence shown here is derived from an EMBL/GenBank/DDBJ whole genome shotgun (WGS) entry which is preliminary data.</text>
</comment>
<gene>
    <name evidence="2" type="ORF">C5O25_04170</name>
</gene>
<dbReference type="RefSeq" id="WP_107035477.1">
    <property type="nucleotide sequence ID" value="NZ_PUBV01000006.1"/>
</dbReference>
<dbReference type="AlphaFoldDB" id="A0A2V1IUE4"/>